<dbReference type="EMBL" id="WTUW01000009">
    <property type="protein sequence ID" value="MZR32019.1"/>
    <property type="molecule type" value="Genomic_DNA"/>
</dbReference>
<evidence type="ECO:0000313" key="5">
    <source>
        <dbReference type="EMBL" id="MZR32019.1"/>
    </source>
</evidence>
<dbReference type="PANTHER" id="PTHR36510:SF1">
    <property type="entry name" value="GLUTAMATE--CYSTEINE LIGASE 2-RELATED"/>
    <property type="match status" value="1"/>
</dbReference>
<dbReference type="Proteomes" id="UP000476030">
    <property type="component" value="Unassembled WGS sequence"/>
</dbReference>
<comment type="catalytic activity">
    <reaction evidence="4">
        <text>L-cysteine + L-glutamate + ATP = gamma-L-glutamyl-L-cysteine + ADP + phosphate + H(+)</text>
        <dbReference type="Rhea" id="RHEA:13285"/>
        <dbReference type="ChEBI" id="CHEBI:15378"/>
        <dbReference type="ChEBI" id="CHEBI:29985"/>
        <dbReference type="ChEBI" id="CHEBI:30616"/>
        <dbReference type="ChEBI" id="CHEBI:35235"/>
        <dbReference type="ChEBI" id="CHEBI:43474"/>
        <dbReference type="ChEBI" id="CHEBI:58173"/>
        <dbReference type="ChEBI" id="CHEBI:456216"/>
        <dbReference type="EC" id="6.3.2.2"/>
    </reaction>
</comment>
<dbReference type="GO" id="GO:0004357">
    <property type="term" value="F:glutamate-cysteine ligase activity"/>
    <property type="evidence" value="ECO:0007669"/>
    <property type="project" value="UniProtKB-EC"/>
</dbReference>
<evidence type="ECO:0000256" key="3">
    <source>
        <dbReference type="ARBA" id="ARBA00022840"/>
    </source>
</evidence>
<dbReference type="InterPro" id="IPR011793">
    <property type="entry name" value="YbdK"/>
</dbReference>
<dbReference type="EC" id="6.3.2.2" evidence="4"/>
<gene>
    <name evidence="5" type="ORF">GQE98_15375</name>
</gene>
<organism evidence="5 6">
    <name type="scientific">Sneathiella litorea</name>
    <dbReference type="NCBI Taxonomy" id="2606216"/>
    <lineage>
        <taxon>Bacteria</taxon>
        <taxon>Pseudomonadati</taxon>
        <taxon>Pseudomonadota</taxon>
        <taxon>Alphaproteobacteria</taxon>
        <taxon>Sneathiellales</taxon>
        <taxon>Sneathiellaceae</taxon>
        <taxon>Sneathiella</taxon>
    </lineage>
</organism>
<dbReference type="NCBIfam" id="NF010039">
    <property type="entry name" value="PRK13515.1"/>
    <property type="match status" value="1"/>
</dbReference>
<dbReference type="PANTHER" id="PTHR36510">
    <property type="entry name" value="GLUTAMATE--CYSTEINE LIGASE 2-RELATED"/>
    <property type="match status" value="1"/>
</dbReference>
<keyword evidence="2 4" id="KW-0547">Nucleotide-binding</keyword>
<reference evidence="5 6" key="1">
    <citation type="submission" date="2019-12" db="EMBL/GenBank/DDBJ databases">
        <title>Snethiella sp. nov. sp. isolated from sea sand.</title>
        <authorList>
            <person name="Kim J."/>
            <person name="Jeong S.E."/>
            <person name="Jung H.S."/>
            <person name="Jeon C.O."/>
        </authorList>
    </citation>
    <scope>NUCLEOTIDE SEQUENCE [LARGE SCALE GENOMIC DNA]</scope>
    <source>
        <strain evidence="5 6">DP05</strain>
    </source>
</reference>
<dbReference type="Pfam" id="PF04107">
    <property type="entry name" value="GCS2"/>
    <property type="match status" value="1"/>
</dbReference>
<protein>
    <recommendedName>
        <fullName evidence="4">Putative glutamate--cysteine ligase 2</fullName>
        <ecNumber evidence="4">6.3.2.2</ecNumber>
    </recommendedName>
    <alternativeName>
        <fullName evidence="4">Gamma-glutamylcysteine synthetase 2</fullName>
        <shortName evidence="4">GCS 2</shortName>
        <shortName evidence="4">Gamma-GCS 2</shortName>
    </alternativeName>
</protein>
<accession>A0A6L8WBJ6</accession>
<dbReference type="NCBIfam" id="TIGR02050">
    <property type="entry name" value="gshA_cyan_rel"/>
    <property type="match status" value="1"/>
</dbReference>
<dbReference type="SUPFAM" id="SSF55931">
    <property type="entry name" value="Glutamine synthetase/guanido kinase"/>
    <property type="match status" value="1"/>
</dbReference>
<dbReference type="AlphaFoldDB" id="A0A6L8WBJ6"/>
<dbReference type="GO" id="GO:0042398">
    <property type="term" value="P:modified amino acid biosynthetic process"/>
    <property type="evidence" value="ECO:0007669"/>
    <property type="project" value="InterPro"/>
</dbReference>
<evidence type="ECO:0000256" key="1">
    <source>
        <dbReference type="ARBA" id="ARBA00022598"/>
    </source>
</evidence>
<comment type="similarity">
    <text evidence="4">Belongs to the glutamate--cysteine ligase type 2 family. YbdK subfamily.</text>
</comment>
<evidence type="ECO:0000256" key="2">
    <source>
        <dbReference type="ARBA" id="ARBA00022741"/>
    </source>
</evidence>
<evidence type="ECO:0000313" key="6">
    <source>
        <dbReference type="Proteomes" id="UP000476030"/>
    </source>
</evidence>
<name>A0A6L8WBJ6_9PROT</name>
<evidence type="ECO:0000256" key="4">
    <source>
        <dbReference type="HAMAP-Rule" id="MF_01609"/>
    </source>
</evidence>
<keyword evidence="6" id="KW-1185">Reference proteome</keyword>
<sequence length="381" mass="42910">MSIKEPTFTIGIEEEYLLVDLETRDLAIEPSEDILAECEKRLPKHLVTPEFLRSQLEVGTCICSNISEARDALKELRGTTAEVAKKHGLGVMAASIHPFADWHQLKHTPKERYDTIARDLQATVRRMMICGMHVHCAIEDPELRIDLMNQASYFLPHLLALSSSSPFWRGEESGLKSYRVTVFDALPRTGLPDRFESFGEYTRLVDTLVEAGTIEDGTKLWWDMRPSAKFPTLEMRLADVCPLLEDALTVAALYSCILRMLYRLRRNNQRWRIYPQTLVEENRWIAQRFGVEGKLIDFGIPAPVPLADLIEEIIELTAEDAAALGCEAEVQHAREIIRRGSSADRQIACYRAAVAAGDSKEAALIKVVDQVLNETVSGIDS</sequence>
<comment type="caution">
    <text evidence="5">The sequence shown here is derived from an EMBL/GenBank/DDBJ whole genome shotgun (WGS) entry which is preliminary data.</text>
</comment>
<dbReference type="InterPro" id="IPR006336">
    <property type="entry name" value="GCS2"/>
</dbReference>
<keyword evidence="3 4" id="KW-0067">ATP-binding</keyword>
<dbReference type="Gene3D" id="3.30.590.20">
    <property type="match status" value="1"/>
</dbReference>
<dbReference type="HAMAP" id="MF_01609">
    <property type="entry name" value="Glu_cys_ligase_2"/>
    <property type="match status" value="1"/>
</dbReference>
<dbReference type="InterPro" id="IPR014746">
    <property type="entry name" value="Gln_synth/guanido_kin_cat_dom"/>
</dbReference>
<dbReference type="GO" id="GO:0005524">
    <property type="term" value="F:ATP binding"/>
    <property type="evidence" value="ECO:0007669"/>
    <property type="project" value="UniProtKB-KW"/>
</dbReference>
<keyword evidence="1 4" id="KW-0436">Ligase</keyword>
<proteinExistence type="inferred from homology"/>
<comment type="function">
    <text evidence="4">ATP-dependent carboxylate-amine ligase which exhibits weak glutamate--cysteine ligase activity.</text>
</comment>
<dbReference type="InterPro" id="IPR050141">
    <property type="entry name" value="GCL_type2/YbdK_subfam"/>
</dbReference>